<dbReference type="InterPro" id="IPR016147">
    <property type="entry name" value="Pili_assmbl_chaperone_N"/>
</dbReference>
<dbReference type="SUPFAM" id="SSF49354">
    <property type="entry name" value="PapD-like"/>
    <property type="match status" value="1"/>
</dbReference>
<dbReference type="STRING" id="290315.Clim_1074"/>
<reference evidence="3 4" key="1">
    <citation type="submission" date="2008-05" db="EMBL/GenBank/DDBJ databases">
        <title>Complete sequence of Chlorobium limicola DSM 245.</title>
        <authorList>
            <consortium name="US DOE Joint Genome Institute"/>
            <person name="Lucas S."/>
            <person name="Copeland A."/>
            <person name="Lapidus A."/>
            <person name="Glavina del Rio T."/>
            <person name="Dalin E."/>
            <person name="Tice H."/>
            <person name="Bruce D."/>
            <person name="Goodwin L."/>
            <person name="Pitluck S."/>
            <person name="Schmutz J."/>
            <person name="Larimer F."/>
            <person name="Land M."/>
            <person name="Hauser L."/>
            <person name="Kyrpides N."/>
            <person name="Ovchinnikova G."/>
            <person name="Zhao F."/>
            <person name="Li T."/>
            <person name="Liu Z."/>
            <person name="Overmann J."/>
            <person name="Bryant D.A."/>
            <person name="Richardson P."/>
        </authorList>
    </citation>
    <scope>NUCLEOTIDE SEQUENCE [LARGE SCALE GENOMIC DNA]</scope>
    <source>
        <strain evidence="4">DSM 245 / NBRC 103803 / 6330</strain>
    </source>
</reference>
<dbReference type="eggNOG" id="COG3121">
    <property type="taxonomic scope" value="Bacteria"/>
</dbReference>
<dbReference type="Gene3D" id="2.60.40.10">
    <property type="entry name" value="Immunoglobulins"/>
    <property type="match status" value="1"/>
</dbReference>
<organism evidence="3 4">
    <name type="scientific">Chlorobium limicola (strain DSM 245 / NBRC 103803 / 6330)</name>
    <dbReference type="NCBI Taxonomy" id="290315"/>
    <lineage>
        <taxon>Bacteria</taxon>
        <taxon>Pseudomonadati</taxon>
        <taxon>Chlorobiota</taxon>
        <taxon>Chlorobiia</taxon>
        <taxon>Chlorobiales</taxon>
        <taxon>Chlorobiaceae</taxon>
        <taxon>Chlorobium/Pelodictyon group</taxon>
        <taxon>Chlorobium</taxon>
    </lineage>
</organism>
<dbReference type="EMBL" id="CP001097">
    <property type="protein sequence ID" value="ACD90143.1"/>
    <property type="molecule type" value="Genomic_DNA"/>
</dbReference>
<evidence type="ECO:0000313" key="4">
    <source>
        <dbReference type="Proteomes" id="UP000008841"/>
    </source>
</evidence>
<dbReference type="InterPro" id="IPR008962">
    <property type="entry name" value="PapD-like_sf"/>
</dbReference>
<name>B3EC68_CHLL2</name>
<gene>
    <name evidence="3" type="ordered locus">Clim_1074</name>
</gene>
<feature type="chain" id="PRO_5002786080" description="Pili assembly chaperone N-terminal domain-containing protein" evidence="1">
    <location>
        <begin position="23"/>
        <end position="269"/>
    </location>
</feature>
<dbReference type="GO" id="GO:0071555">
    <property type="term" value="P:cell wall organization"/>
    <property type="evidence" value="ECO:0007669"/>
    <property type="project" value="InterPro"/>
</dbReference>
<dbReference type="Proteomes" id="UP000008841">
    <property type="component" value="Chromosome"/>
</dbReference>
<dbReference type="OrthoDB" id="6658153at2"/>
<dbReference type="HOGENOM" id="CLU_1026179_0_0_10"/>
<evidence type="ECO:0000259" key="2">
    <source>
        <dbReference type="Pfam" id="PF00345"/>
    </source>
</evidence>
<dbReference type="RefSeq" id="WP_012466020.1">
    <property type="nucleotide sequence ID" value="NC_010803.1"/>
</dbReference>
<dbReference type="InterPro" id="IPR013783">
    <property type="entry name" value="Ig-like_fold"/>
</dbReference>
<protein>
    <recommendedName>
        <fullName evidence="2">Pili assembly chaperone N-terminal domain-containing protein</fullName>
    </recommendedName>
</protein>
<dbReference type="KEGG" id="cli:Clim_1074"/>
<dbReference type="Pfam" id="PF00345">
    <property type="entry name" value="PapD_N"/>
    <property type="match status" value="1"/>
</dbReference>
<evidence type="ECO:0000313" key="3">
    <source>
        <dbReference type="EMBL" id="ACD90143.1"/>
    </source>
</evidence>
<feature type="domain" description="Pili assembly chaperone N-terminal" evidence="2">
    <location>
        <begin position="39"/>
        <end position="147"/>
    </location>
</feature>
<feature type="signal peptide" evidence="1">
    <location>
        <begin position="1"/>
        <end position="22"/>
    </location>
</feature>
<keyword evidence="1" id="KW-0732">Signal</keyword>
<accession>B3EC68</accession>
<dbReference type="AlphaFoldDB" id="B3EC68"/>
<proteinExistence type="predicted"/>
<sequence precursor="true">MKQILISLMLLCCIIIPATLTAEEPPGQIAVFPSMFELTIDSKPVNQSIRLKNMKNKPVTIKTDVYNWTLDQQNNLQTIPATAQSLDRWMIINPITFTIAPGQEQVVRFSIRPDVKPDPGEHRAIVYFTEQPGTKDEVAAVEVTFRIGVGIYAYTEPVRKAGQLQSLTFDRTIPMLKAEIVNNGNVHTRLKGEYAVWEKGKFPGFGSMNSTGTTASGFIASGALNNMPVLSGTRRTIVTNLALPANISGGYTIAVRGELNGQKIEKIFP</sequence>
<evidence type="ECO:0000256" key="1">
    <source>
        <dbReference type="SAM" id="SignalP"/>
    </source>
</evidence>
<dbReference type="GO" id="GO:0030288">
    <property type="term" value="C:outer membrane-bounded periplasmic space"/>
    <property type="evidence" value="ECO:0007669"/>
    <property type="project" value="InterPro"/>
</dbReference>